<dbReference type="InterPro" id="IPR051202">
    <property type="entry name" value="Peptidase_C40"/>
</dbReference>
<dbReference type="Pfam" id="PF00877">
    <property type="entry name" value="NLPC_P60"/>
    <property type="match status" value="1"/>
</dbReference>
<keyword evidence="4" id="KW-0788">Thiol protease</keyword>
<dbReference type="PROSITE" id="PS51935">
    <property type="entry name" value="NLPC_P60"/>
    <property type="match status" value="1"/>
</dbReference>
<dbReference type="AlphaFoldDB" id="A0A6J7DN87"/>
<name>A0A6J7DN87_9ZZZZ</name>
<dbReference type="SUPFAM" id="SSF54001">
    <property type="entry name" value="Cysteine proteinases"/>
    <property type="match status" value="1"/>
</dbReference>
<dbReference type="Gene3D" id="3.90.1720.10">
    <property type="entry name" value="endopeptidase domain like (from Nostoc punctiforme)"/>
    <property type="match status" value="1"/>
</dbReference>
<gene>
    <name evidence="7" type="ORF">UFOPK3401_00865</name>
</gene>
<keyword evidence="5" id="KW-0175">Coiled coil</keyword>
<evidence type="ECO:0000256" key="5">
    <source>
        <dbReference type="SAM" id="Coils"/>
    </source>
</evidence>
<dbReference type="GO" id="GO:0006508">
    <property type="term" value="P:proteolysis"/>
    <property type="evidence" value="ECO:0007669"/>
    <property type="project" value="UniProtKB-KW"/>
</dbReference>
<reference evidence="7" key="1">
    <citation type="submission" date="2020-05" db="EMBL/GenBank/DDBJ databases">
        <authorList>
            <person name="Chiriac C."/>
            <person name="Salcher M."/>
            <person name="Ghai R."/>
            <person name="Kavagutti S V."/>
        </authorList>
    </citation>
    <scope>NUCLEOTIDE SEQUENCE</scope>
</reference>
<protein>
    <submittedName>
        <fullName evidence="7">Unannotated protein</fullName>
    </submittedName>
</protein>
<dbReference type="PANTHER" id="PTHR47053">
    <property type="entry name" value="MUREIN DD-ENDOPEPTIDASE MEPH-RELATED"/>
    <property type="match status" value="1"/>
</dbReference>
<proteinExistence type="inferred from homology"/>
<dbReference type="Gene3D" id="6.10.250.3150">
    <property type="match status" value="1"/>
</dbReference>
<evidence type="ECO:0000259" key="6">
    <source>
        <dbReference type="PROSITE" id="PS51935"/>
    </source>
</evidence>
<dbReference type="EMBL" id="CAFBLM010000035">
    <property type="protein sequence ID" value="CAB4872081.1"/>
    <property type="molecule type" value="Genomic_DNA"/>
</dbReference>
<accession>A0A6J7DN87</accession>
<dbReference type="PANTHER" id="PTHR47053:SF1">
    <property type="entry name" value="MUREIN DD-ENDOPEPTIDASE MEPH-RELATED"/>
    <property type="match status" value="1"/>
</dbReference>
<comment type="similarity">
    <text evidence="1">Belongs to the peptidase C40 family.</text>
</comment>
<feature type="domain" description="NlpC/P60" evidence="6">
    <location>
        <begin position="245"/>
        <end position="362"/>
    </location>
</feature>
<dbReference type="GO" id="GO:0008234">
    <property type="term" value="F:cysteine-type peptidase activity"/>
    <property type="evidence" value="ECO:0007669"/>
    <property type="project" value="UniProtKB-KW"/>
</dbReference>
<evidence type="ECO:0000256" key="2">
    <source>
        <dbReference type="ARBA" id="ARBA00022670"/>
    </source>
</evidence>
<keyword evidence="2" id="KW-0645">Protease</keyword>
<evidence type="ECO:0000256" key="3">
    <source>
        <dbReference type="ARBA" id="ARBA00022801"/>
    </source>
</evidence>
<evidence type="ECO:0000256" key="4">
    <source>
        <dbReference type="ARBA" id="ARBA00022807"/>
    </source>
</evidence>
<dbReference type="InterPro" id="IPR000064">
    <property type="entry name" value="NLP_P60_dom"/>
</dbReference>
<organism evidence="7">
    <name type="scientific">freshwater metagenome</name>
    <dbReference type="NCBI Taxonomy" id="449393"/>
    <lineage>
        <taxon>unclassified sequences</taxon>
        <taxon>metagenomes</taxon>
        <taxon>ecological metagenomes</taxon>
    </lineage>
</organism>
<evidence type="ECO:0000313" key="7">
    <source>
        <dbReference type="EMBL" id="CAB4872081.1"/>
    </source>
</evidence>
<keyword evidence="3" id="KW-0378">Hydrolase</keyword>
<sequence length="362" mass="37512">MATRSKARKFGSGTLRLWACLACATLVMSLAPSLASSADPNLSIEEVTRQVNALNDQASNANENYLSAQINVTNAQQRLSAVQSRINREQASLNRVQKSIGSLASMAYRSGGLDSSLELLLADDPKTFLNKTAALDQLSRGQGTALRRAEAASQRLAQDRLALGQELGTLKSAQASAASSLSSVNSKARQAQALLDRLTAADRARYLAALAARRASSARASREALRTAGSSSDGGGGFSGGGVGSGRAAIAVAYAKAQVGDSYVWGAAGPNSFDCSGLMLAAWRAAGVSLPHQSGAQYGSTSRVSRSELRPGDLLFFYSPISHVGMYIGGGLMVHAANPSSGVEVSSLSGYWSSVYVGAGRV</sequence>
<feature type="coiled-coil region" evidence="5">
    <location>
        <begin position="44"/>
        <end position="92"/>
    </location>
</feature>
<evidence type="ECO:0000256" key="1">
    <source>
        <dbReference type="ARBA" id="ARBA00007074"/>
    </source>
</evidence>
<dbReference type="InterPro" id="IPR038765">
    <property type="entry name" value="Papain-like_cys_pep_sf"/>
</dbReference>